<proteinExistence type="predicted"/>
<evidence type="ECO:0000313" key="2">
    <source>
        <dbReference type="EMBL" id="KAE8306222.1"/>
    </source>
</evidence>
<keyword evidence="1" id="KW-1133">Transmembrane helix</keyword>
<dbReference type="Proteomes" id="UP000325433">
    <property type="component" value="Unassembled WGS sequence"/>
</dbReference>
<evidence type="ECO:0000313" key="3">
    <source>
        <dbReference type="Proteomes" id="UP000325433"/>
    </source>
</evidence>
<evidence type="ECO:0000256" key="1">
    <source>
        <dbReference type="SAM" id="Phobius"/>
    </source>
</evidence>
<keyword evidence="3" id="KW-1185">Reference proteome</keyword>
<feature type="transmembrane region" description="Helical" evidence="1">
    <location>
        <begin position="47"/>
        <end position="67"/>
    </location>
</feature>
<sequence>MKNFRLLPLQIIITIIIQIILTTIETTISTAAVMIEVRAIIEGYPSFSLPLSVVLIFSTIFPFLFSLESSIVFRCFLTHASF</sequence>
<keyword evidence="1" id="KW-0812">Transmembrane</keyword>
<protein>
    <submittedName>
        <fullName evidence="2">Uncharacterized protein</fullName>
    </submittedName>
</protein>
<dbReference type="AlphaFoldDB" id="A0A5N6VCY6"/>
<keyword evidence="1" id="KW-0472">Membrane</keyword>
<dbReference type="EMBL" id="ML738487">
    <property type="protein sequence ID" value="KAE8306222.1"/>
    <property type="molecule type" value="Genomic_DNA"/>
</dbReference>
<name>A0A5N6VCY6_9EURO</name>
<organism evidence="2 3">
    <name type="scientific">Aspergillus transmontanensis</name>
    <dbReference type="NCBI Taxonomy" id="1034304"/>
    <lineage>
        <taxon>Eukaryota</taxon>
        <taxon>Fungi</taxon>
        <taxon>Dikarya</taxon>
        <taxon>Ascomycota</taxon>
        <taxon>Pezizomycotina</taxon>
        <taxon>Eurotiomycetes</taxon>
        <taxon>Eurotiomycetidae</taxon>
        <taxon>Eurotiales</taxon>
        <taxon>Aspergillaceae</taxon>
        <taxon>Aspergillus</taxon>
        <taxon>Aspergillus subgen. Circumdati</taxon>
    </lineage>
</organism>
<feature type="transmembrane region" description="Helical" evidence="1">
    <location>
        <begin position="12"/>
        <end position="35"/>
    </location>
</feature>
<gene>
    <name evidence="2" type="ORF">BDV41DRAFT_559390</name>
</gene>
<reference evidence="3" key="1">
    <citation type="submission" date="2019-04" db="EMBL/GenBank/DDBJ databases">
        <title>Friends and foes A comparative genomics studyof 23 Aspergillus species from section Flavi.</title>
        <authorList>
            <consortium name="DOE Joint Genome Institute"/>
            <person name="Kjaerbolling I."/>
            <person name="Vesth T."/>
            <person name="Frisvad J.C."/>
            <person name="Nybo J.L."/>
            <person name="Theobald S."/>
            <person name="Kildgaard S."/>
            <person name="Isbrandt T."/>
            <person name="Kuo A."/>
            <person name="Sato A."/>
            <person name="Lyhne E.K."/>
            <person name="Kogle M.E."/>
            <person name="Wiebenga A."/>
            <person name="Kun R.S."/>
            <person name="Lubbers R.J."/>
            <person name="Makela M.R."/>
            <person name="Barry K."/>
            <person name="Chovatia M."/>
            <person name="Clum A."/>
            <person name="Daum C."/>
            <person name="Haridas S."/>
            <person name="He G."/>
            <person name="LaButti K."/>
            <person name="Lipzen A."/>
            <person name="Mondo S."/>
            <person name="Riley R."/>
            <person name="Salamov A."/>
            <person name="Simmons B.A."/>
            <person name="Magnuson J.K."/>
            <person name="Henrissat B."/>
            <person name="Mortensen U.H."/>
            <person name="Larsen T.O."/>
            <person name="Devries R.P."/>
            <person name="Grigoriev I.V."/>
            <person name="Machida M."/>
            <person name="Baker S.E."/>
            <person name="Andersen M.R."/>
        </authorList>
    </citation>
    <scope>NUCLEOTIDE SEQUENCE [LARGE SCALE GENOMIC DNA]</scope>
    <source>
        <strain evidence="3">CBS 130015</strain>
    </source>
</reference>
<accession>A0A5N6VCY6</accession>